<dbReference type="SMART" id="SM00603">
    <property type="entry name" value="LCCL"/>
    <property type="match status" value="1"/>
</dbReference>
<keyword evidence="7" id="KW-0472">Membrane</keyword>
<feature type="domain" description="EGF-like" evidence="9">
    <location>
        <begin position="764"/>
        <end position="796"/>
    </location>
</feature>
<dbReference type="OrthoDB" id="10045365at2759"/>
<protein>
    <recommendedName>
        <fullName evidence="12">EGF-like domain-containing protein</fullName>
    </recommendedName>
</protein>
<evidence type="ECO:0000256" key="2">
    <source>
        <dbReference type="ARBA" id="ARBA00022737"/>
    </source>
</evidence>
<keyword evidence="4" id="KW-0245">EGF-like domain</keyword>
<sequence length="1856" mass="199932">MRQWLLLLVPSVGVVSSMRVHRTWTTQPWCDSVVSPVWPFAYQKDPAQTVEYAGRVNSNAQDMRHVCSSFGVQSKCHMCQNDAFQIQGVDWSVLPVNIPTVTDTPFVVSTAVPTHRYDYGHPNVSHVCVLLSGADCLTPSSTTSYATCTTRCWGYQAGPLTRQPDVDDATDRWDFASQPSTAQGQVTTVAGSGQPGFQDGPVASAQFSFPRGVAVDSQRNVYVADTNNHRIRLIRSATQDVVTIAGDGVRGSIDGPIGAARFSFPTGIAVLESGGSVVKIYVADTGNHRIRVIDLQSQRVLCLGGRCGNGTETATLAQSIASPQPGLADGSPNNSTFDSPMGIAVTPQGIVFVADTGNHVIRRVGVDGTTTTLAGNVILQSNPMLGCAPPCVMGVAGFRDGNLTYAQFNHPTDITLGPTNTLIIADDHRVRRIVYGSATVQGIASSDRVVTVAGVGPFVAGETDGKADEASLHVTGVAMATDERVYVTSSISSHIRTVTPSALVMERITCSTRGFEILSPSGCGSYDPPLGAMDQKVSPAVGNVYYNAVRRNVSSYEGGKNILGRTVQSCTGSPPIDPLVTGSTSVTMYDSTGRVIRSVWQDVDVGTSITVQCPANCNSGTPQVFGTSMYTDSSQICYAAIHAGLMTSSASALLTLTLEANTLYDSLAIRTGSTANGVTSATMPSAQAAARLFSLEITPLTRRFVQTVAGAPVSLLESPRGYRDGAPPLFAKFQGPTGIDVFETPSSTNLVIVADTTNHRIRGLTAACSKICENQGQCISAETCACAPGWRGDDCTIPVCTPGLCGDRQLCVAPDTCACVPGYMSFPACDVPLCVQACVHGSCGFPDTCVCASGWFDANCTTPVCSQTCGNSGNCTGPNTCTCTPEWQGTDCRTPVCHQICANGGVCVAPNTCLCPTGWSGHDCAIPVCIQGSFVAHPSGYQYGLFRPFSWDVYAPCEFDAWCQATMGFDCAKRPSTLLQPKCKLLELRATALSHYSYAVEHAIGSTPFRRYSTATPYGQDRVNLTYPGAPVLIPGLFTTPPYTATVDRILASVERRRMTQGVYVCANQGNCTAPDICVCAQGWSGFDCRTPVCTQGYYTPTQPTFVSAEPLESKHFNHPPSNGNPAYPQTVETLSWDHYTVATVSQGNTRFLSQGFEAQGGYACSSRSLTQFEKPATLDSPAHYWNFANYFSQYMNDSMYWPPLYAKSPPLWDNTQDGYRRAGIWSYQSPAQWQKGTCLVEFVRTCPLPSSPTVSVDPDSTYRPIVRYSAVNASSIQSFDGCVDYVRRGCFNNGTCVAPDTCLCATGWTGTDCSVPICVVPCVHGACTLPNRCTCDLGWTGVVCSVAICAQDCRNGGRCVAPDTCECPTWASAWRNGRRNGGTPIFLLPDGSPQLTGWTGYDCNTPICTQAQRFLLNAVRDTPTFVAMRGDLHKTPCVHLRCPQYDIELTSNDGTSFQSGCAPGIPYPNPVFTGPSTLNQANWDAYNDTATTGRQSDAALCRVLRWQQGEFSNRVVRLNHPGVARGEGVYECYNKGSCVRPDVCSCADGYTGFDCQLPLCRYTTPAGDVTGCQHHGICISKDTCECIQTQSVLYQKYPLAPRGNTGWAGSSCSMAICVQGFYDAQCHGQAPVGHEGCYRCANGGMCVAPDLCQCADGWTGYDCNQPVCKVKVTPEIRAQLFTVDETKVLAFENDPCGTQGGRWGKEVVNGAEMGQGNCTLPYLCTCLCRVRYDYAECKKSGEFCLKPWYDVFGRAIPPGYIFGTKHCSSGFQGLEDSKGRFQSCHLQIYEPTGFQRYTASFVAFMTIACILFMVSFYCIRRNLKRRNLRLKAERRRSRRESEENPVNPEFAFGHQ</sequence>
<dbReference type="InterPro" id="IPR001258">
    <property type="entry name" value="NHL_repeat"/>
</dbReference>
<feature type="signal peptide" evidence="8">
    <location>
        <begin position="1"/>
        <end position="17"/>
    </location>
</feature>
<dbReference type="PANTHER" id="PTHR14949">
    <property type="entry name" value="EGF-LIKE-DOMAIN, MULTIPLE 7, 8"/>
    <property type="match status" value="1"/>
</dbReference>
<evidence type="ECO:0000256" key="5">
    <source>
        <dbReference type="PROSITE-ProRule" id="PRU00504"/>
    </source>
</evidence>
<evidence type="ECO:0000259" key="9">
    <source>
        <dbReference type="PROSITE" id="PS50026"/>
    </source>
</evidence>
<dbReference type="PANTHER" id="PTHR14949:SF56">
    <property type="entry name" value="EGF-LIKE-DOMAIN, MULTIPLE 7"/>
    <property type="match status" value="1"/>
</dbReference>
<dbReference type="PROSITE" id="PS00022">
    <property type="entry name" value="EGF_1"/>
    <property type="match status" value="6"/>
</dbReference>
<dbReference type="InterPro" id="IPR050969">
    <property type="entry name" value="Dev_Signal_Modulators"/>
</dbReference>
<feature type="chain" id="PRO_5004841228" description="EGF-like domain-containing protein" evidence="8">
    <location>
        <begin position="18"/>
        <end position="1856"/>
    </location>
</feature>
<dbReference type="SMART" id="SM00181">
    <property type="entry name" value="EGF"/>
    <property type="match status" value="12"/>
</dbReference>
<dbReference type="PROSITE" id="PS50820">
    <property type="entry name" value="LCCL"/>
    <property type="match status" value="1"/>
</dbReference>
<evidence type="ECO:0008006" key="12">
    <source>
        <dbReference type="Google" id="ProtNLM"/>
    </source>
</evidence>
<dbReference type="RefSeq" id="XP_009829533.1">
    <property type="nucleotide sequence ID" value="XM_009831231.1"/>
</dbReference>
<keyword evidence="1 8" id="KW-0732">Signal</keyword>
<gene>
    <name evidence="11" type="ORF">H257_06119</name>
</gene>
<feature type="disulfide bond" evidence="4">
    <location>
        <begin position="768"/>
        <end position="778"/>
    </location>
</feature>
<evidence type="ECO:0000259" key="10">
    <source>
        <dbReference type="PROSITE" id="PS50820"/>
    </source>
</evidence>
<feature type="region of interest" description="Disordered" evidence="6">
    <location>
        <begin position="1833"/>
        <end position="1856"/>
    </location>
</feature>
<feature type="transmembrane region" description="Helical" evidence="7">
    <location>
        <begin position="1798"/>
        <end position="1820"/>
    </location>
</feature>
<accession>W4GMM3</accession>
<evidence type="ECO:0000256" key="6">
    <source>
        <dbReference type="SAM" id="MobiDB-lite"/>
    </source>
</evidence>
<dbReference type="PROSITE" id="PS51125">
    <property type="entry name" value="NHL"/>
    <property type="match status" value="1"/>
</dbReference>
<reference evidence="11" key="1">
    <citation type="submission" date="2013-12" db="EMBL/GenBank/DDBJ databases">
        <title>The Genome Sequence of Aphanomyces astaci APO3.</title>
        <authorList>
            <consortium name="The Broad Institute Genomics Platform"/>
            <person name="Russ C."/>
            <person name="Tyler B."/>
            <person name="van West P."/>
            <person name="Dieguez-Uribeondo J."/>
            <person name="Young S.K."/>
            <person name="Zeng Q."/>
            <person name="Gargeya S."/>
            <person name="Fitzgerald M."/>
            <person name="Abouelleil A."/>
            <person name="Alvarado L."/>
            <person name="Chapman S.B."/>
            <person name="Gainer-Dewar J."/>
            <person name="Goldberg J."/>
            <person name="Griggs A."/>
            <person name="Gujja S."/>
            <person name="Hansen M."/>
            <person name="Howarth C."/>
            <person name="Imamovic A."/>
            <person name="Ireland A."/>
            <person name="Larimer J."/>
            <person name="McCowan C."/>
            <person name="Murphy C."/>
            <person name="Pearson M."/>
            <person name="Poon T.W."/>
            <person name="Priest M."/>
            <person name="Roberts A."/>
            <person name="Saif S."/>
            <person name="Shea T."/>
            <person name="Sykes S."/>
            <person name="Wortman J."/>
            <person name="Nusbaum C."/>
            <person name="Birren B."/>
        </authorList>
    </citation>
    <scope>NUCLEOTIDE SEQUENCE [LARGE SCALE GENOMIC DNA]</scope>
    <source>
        <strain evidence="11">APO3</strain>
    </source>
</reference>
<keyword evidence="2" id="KW-0677">Repeat</keyword>
<comment type="caution">
    <text evidence="4">Lacks conserved residue(s) required for the propagation of feature annotation.</text>
</comment>
<dbReference type="FunFam" id="2.10.25.10:FF:000020">
    <property type="entry name" value="Latent-transforming growth factor beta-binding protein 1"/>
    <property type="match status" value="1"/>
</dbReference>
<dbReference type="PROSITE" id="PS50026">
    <property type="entry name" value="EGF_3"/>
    <property type="match status" value="3"/>
</dbReference>
<keyword evidence="7" id="KW-1133">Transmembrane helix</keyword>
<dbReference type="VEuPathDB" id="FungiDB:H257_06119"/>
<feature type="disulfide bond" evidence="4">
    <location>
        <begin position="1305"/>
        <end position="1314"/>
    </location>
</feature>
<dbReference type="GeneID" id="20808115"/>
<feature type="disulfide bond" evidence="4">
    <location>
        <begin position="786"/>
        <end position="795"/>
    </location>
</feature>
<dbReference type="EMBL" id="KI913125">
    <property type="protein sequence ID" value="ETV80586.1"/>
    <property type="molecule type" value="Genomic_DNA"/>
</dbReference>
<evidence type="ECO:0000256" key="7">
    <source>
        <dbReference type="SAM" id="Phobius"/>
    </source>
</evidence>
<feature type="domain" description="LCCL" evidence="10">
    <location>
        <begin position="583"/>
        <end position="666"/>
    </location>
</feature>
<dbReference type="SUPFAM" id="SSF101898">
    <property type="entry name" value="NHL repeat"/>
    <property type="match status" value="1"/>
</dbReference>
<dbReference type="InterPro" id="IPR004043">
    <property type="entry name" value="LCCL"/>
</dbReference>
<feature type="disulfide bond" evidence="4">
    <location>
        <begin position="897"/>
        <end position="907"/>
    </location>
</feature>
<dbReference type="Gene3D" id="2.170.130.20">
    <property type="entry name" value="LCCL-like domain"/>
    <property type="match status" value="1"/>
</dbReference>
<feature type="domain" description="EGF-like" evidence="9">
    <location>
        <begin position="1279"/>
        <end position="1315"/>
    </location>
</feature>
<dbReference type="Gene3D" id="2.120.10.30">
    <property type="entry name" value="TolB, C-terminal domain"/>
    <property type="match status" value="3"/>
</dbReference>
<dbReference type="STRING" id="112090.W4GMM3"/>
<feature type="repeat" description="NHL" evidence="5">
    <location>
        <begin position="206"/>
        <end position="237"/>
    </location>
</feature>
<dbReference type="PROSITE" id="PS01186">
    <property type="entry name" value="EGF_2"/>
    <property type="match status" value="6"/>
</dbReference>
<evidence type="ECO:0000256" key="4">
    <source>
        <dbReference type="PROSITE-ProRule" id="PRU00076"/>
    </source>
</evidence>
<keyword evidence="3 4" id="KW-1015">Disulfide bond</keyword>
<evidence type="ECO:0000313" key="11">
    <source>
        <dbReference type="EMBL" id="ETV80586.1"/>
    </source>
</evidence>
<keyword evidence="7" id="KW-0812">Transmembrane</keyword>
<dbReference type="SUPFAM" id="SSF69848">
    <property type="entry name" value="LCCL domain"/>
    <property type="match status" value="1"/>
</dbReference>
<name>W4GMM3_APHAT</name>
<organism evidence="11">
    <name type="scientific">Aphanomyces astaci</name>
    <name type="common">Crayfish plague agent</name>
    <dbReference type="NCBI Taxonomy" id="112090"/>
    <lineage>
        <taxon>Eukaryota</taxon>
        <taxon>Sar</taxon>
        <taxon>Stramenopiles</taxon>
        <taxon>Oomycota</taxon>
        <taxon>Saprolegniomycetes</taxon>
        <taxon>Saprolegniales</taxon>
        <taxon>Verrucalvaceae</taxon>
        <taxon>Aphanomyces</taxon>
    </lineage>
</organism>
<dbReference type="InterPro" id="IPR011042">
    <property type="entry name" value="6-blade_b-propeller_TolB-like"/>
</dbReference>
<evidence type="ECO:0000256" key="3">
    <source>
        <dbReference type="ARBA" id="ARBA00023157"/>
    </source>
</evidence>
<feature type="domain" description="EGF-like" evidence="9">
    <location>
        <begin position="893"/>
        <end position="925"/>
    </location>
</feature>
<dbReference type="Gene3D" id="2.10.25.10">
    <property type="entry name" value="Laminin"/>
    <property type="match status" value="8"/>
</dbReference>
<dbReference type="Pfam" id="PF01436">
    <property type="entry name" value="NHL"/>
    <property type="match status" value="2"/>
</dbReference>
<dbReference type="InterPro" id="IPR000742">
    <property type="entry name" value="EGF"/>
</dbReference>
<proteinExistence type="predicted"/>
<feature type="disulfide bond" evidence="4">
    <location>
        <begin position="915"/>
        <end position="924"/>
    </location>
</feature>
<evidence type="ECO:0000256" key="8">
    <source>
        <dbReference type="SAM" id="SignalP"/>
    </source>
</evidence>
<evidence type="ECO:0000256" key="1">
    <source>
        <dbReference type="ARBA" id="ARBA00022729"/>
    </source>
</evidence>
<dbReference type="InterPro" id="IPR036609">
    <property type="entry name" value="LCCL_sf"/>
</dbReference>
<dbReference type="Pfam" id="PF25024">
    <property type="entry name" value="EGF_TEN"/>
    <property type="match status" value="1"/>
</dbReference>
<dbReference type="Pfam" id="PF03815">
    <property type="entry name" value="LCCL"/>
    <property type="match status" value="1"/>
</dbReference>